<evidence type="ECO:0000256" key="5">
    <source>
        <dbReference type="ARBA" id="ARBA00022801"/>
    </source>
</evidence>
<dbReference type="GO" id="GO:0004519">
    <property type="term" value="F:endonuclease activity"/>
    <property type="evidence" value="ECO:0007669"/>
    <property type="project" value="UniProtKB-KW"/>
</dbReference>
<sequence>MDSKTIIKMIEADGWYLVATSGSHHQFKHPTKQGRVTVPHPKKDLKKGTELSILKQAGLK</sequence>
<name>A0A806JC34_GLAPU</name>
<dbReference type="AlphaFoldDB" id="A0A806JC34"/>
<evidence type="ECO:0000256" key="2">
    <source>
        <dbReference type="ARBA" id="ARBA00022649"/>
    </source>
</evidence>
<reference evidence="8 9" key="1">
    <citation type="journal article" date="2013" name="PLoS ONE">
        <title>Complete Genome Analysis of a Haemophilus parasuis Serovar 12 Strain from China.</title>
        <authorList>
            <person name="Li Y."/>
            <person name="Kwok A.H."/>
            <person name="Jiang J."/>
            <person name="Zou Y."/>
            <person name="Zheng F."/>
            <person name="Chen P."/>
            <person name="Hou C."/>
            <person name="Leung F.C."/>
            <person name="Jiang P."/>
        </authorList>
    </citation>
    <scope>NUCLEOTIDE SEQUENCE [LARGE SCALE GENOMIC DNA]</scope>
    <source>
        <strain evidence="8 9">ZJ0906</strain>
    </source>
</reference>
<keyword evidence="5" id="KW-0378">Hydrolase</keyword>
<dbReference type="InterPro" id="IPR038570">
    <property type="entry name" value="HicA_sf"/>
</dbReference>
<protein>
    <recommendedName>
        <fullName evidence="10">Addiction module toxin, HicA family</fullName>
    </recommendedName>
</protein>
<evidence type="ECO:0008006" key="10">
    <source>
        <dbReference type="Google" id="ProtNLM"/>
    </source>
</evidence>
<proteinExistence type="inferred from homology"/>
<evidence type="ECO:0000256" key="6">
    <source>
        <dbReference type="ARBA" id="ARBA00022884"/>
    </source>
</evidence>
<evidence type="ECO:0000256" key="3">
    <source>
        <dbReference type="ARBA" id="ARBA00022722"/>
    </source>
</evidence>
<dbReference type="Gene3D" id="3.30.920.30">
    <property type="entry name" value="Hypothetical protein"/>
    <property type="match status" value="1"/>
</dbReference>
<evidence type="ECO:0000256" key="4">
    <source>
        <dbReference type="ARBA" id="ARBA00022759"/>
    </source>
</evidence>
<evidence type="ECO:0000313" key="9">
    <source>
        <dbReference type="Proteomes" id="UP000014672"/>
    </source>
</evidence>
<keyword evidence="7" id="KW-0346">Stress response</keyword>
<dbReference type="Pfam" id="PF07927">
    <property type="entry name" value="HicA_toxin"/>
    <property type="match status" value="1"/>
</dbReference>
<comment type="similarity">
    <text evidence="1">Belongs to the HicA mRNA interferase family.</text>
</comment>
<keyword evidence="6" id="KW-0694">RNA-binding</keyword>
<evidence type="ECO:0000256" key="7">
    <source>
        <dbReference type="ARBA" id="ARBA00023016"/>
    </source>
</evidence>
<dbReference type="PANTHER" id="PTHR34873:SF3">
    <property type="entry name" value="ADDICTION MODULE TOXIN, HICA FAMILY"/>
    <property type="match status" value="1"/>
</dbReference>
<keyword evidence="4" id="KW-0255">Endonuclease</keyword>
<dbReference type="EMBL" id="CP005384">
    <property type="protein sequence ID" value="AGO16331.1"/>
    <property type="molecule type" value="Genomic_DNA"/>
</dbReference>
<dbReference type="SUPFAM" id="SSF54786">
    <property type="entry name" value="YcfA/nrd intein domain"/>
    <property type="match status" value="1"/>
</dbReference>
<accession>A0A806JC34</accession>
<dbReference type="PANTHER" id="PTHR34873">
    <property type="entry name" value="SSR1766 PROTEIN"/>
    <property type="match status" value="1"/>
</dbReference>
<evidence type="ECO:0000256" key="1">
    <source>
        <dbReference type="ARBA" id="ARBA00006620"/>
    </source>
</evidence>
<dbReference type="Proteomes" id="UP000014672">
    <property type="component" value="Chromosome"/>
</dbReference>
<dbReference type="GO" id="GO:0003729">
    <property type="term" value="F:mRNA binding"/>
    <property type="evidence" value="ECO:0007669"/>
    <property type="project" value="InterPro"/>
</dbReference>
<keyword evidence="3" id="KW-0540">Nuclease</keyword>
<organism evidence="8 9">
    <name type="scientific">Glaesserella parasuis ZJ0906</name>
    <dbReference type="NCBI Taxonomy" id="1322346"/>
    <lineage>
        <taxon>Bacteria</taxon>
        <taxon>Pseudomonadati</taxon>
        <taxon>Pseudomonadota</taxon>
        <taxon>Gammaproteobacteria</taxon>
        <taxon>Pasteurellales</taxon>
        <taxon>Pasteurellaceae</taxon>
        <taxon>Glaesserella</taxon>
    </lineage>
</organism>
<dbReference type="InterPro" id="IPR012933">
    <property type="entry name" value="HicA_mRNA_interferase"/>
</dbReference>
<gene>
    <name evidence="8" type="ORF">K756_05705</name>
</gene>
<dbReference type="GO" id="GO:0016787">
    <property type="term" value="F:hydrolase activity"/>
    <property type="evidence" value="ECO:0007669"/>
    <property type="project" value="UniProtKB-KW"/>
</dbReference>
<evidence type="ECO:0000313" key="8">
    <source>
        <dbReference type="EMBL" id="AGO16331.1"/>
    </source>
</evidence>
<keyword evidence="2" id="KW-1277">Toxin-antitoxin system</keyword>
<dbReference type="KEGG" id="hpaz:K756_05705"/>